<gene>
    <name evidence="1" type="ORF">FYJ45_23010</name>
</gene>
<evidence type="ECO:0000313" key="2">
    <source>
        <dbReference type="Proteomes" id="UP000436047"/>
    </source>
</evidence>
<dbReference type="Proteomes" id="UP000436047">
    <property type="component" value="Unassembled WGS sequence"/>
</dbReference>
<dbReference type="RefSeq" id="WP_154467402.1">
    <property type="nucleotide sequence ID" value="NZ_JAXDZL010000170.1"/>
</dbReference>
<protein>
    <submittedName>
        <fullName evidence="1">Uncharacterized protein</fullName>
    </submittedName>
</protein>
<dbReference type="EMBL" id="VUMI01000053">
    <property type="protein sequence ID" value="MSS91012.1"/>
    <property type="molecule type" value="Genomic_DNA"/>
</dbReference>
<name>A0A6N7W8X7_9FIRM</name>
<dbReference type="AlphaFoldDB" id="A0A6N7W8X7"/>
<evidence type="ECO:0000313" key="1">
    <source>
        <dbReference type="EMBL" id="MSS91012.1"/>
    </source>
</evidence>
<organism evidence="1 2">
    <name type="scientific">Eisenbergiella porci</name>
    <dbReference type="NCBI Taxonomy" id="2652274"/>
    <lineage>
        <taxon>Bacteria</taxon>
        <taxon>Bacillati</taxon>
        <taxon>Bacillota</taxon>
        <taxon>Clostridia</taxon>
        <taxon>Lachnospirales</taxon>
        <taxon>Lachnospiraceae</taxon>
        <taxon>Eisenbergiella</taxon>
    </lineage>
</organism>
<comment type="caution">
    <text evidence="1">The sequence shown here is derived from an EMBL/GenBank/DDBJ whole genome shotgun (WGS) entry which is preliminary data.</text>
</comment>
<keyword evidence="2" id="KW-1185">Reference proteome</keyword>
<reference evidence="1 2" key="1">
    <citation type="submission" date="2019-08" db="EMBL/GenBank/DDBJ databases">
        <title>In-depth cultivation of the pig gut microbiome towards novel bacterial diversity and tailored functional studies.</title>
        <authorList>
            <person name="Wylensek D."/>
            <person name="Hitch T.C.A."/>
            <person name="Clavel T."/>
        </authorList>
    </citation>
    <scope>NUCLEOTIDE SEQUENCE [LARGE SCALE GENOMIC DNA]</scope>
    <source>
        <strain evidence="1 2">WCA-389-WT-23B</strain>
    </source>
</reference>
<dbReference type="GeneID" id="86055888"/>
<sequence>MHLEKDEKKMERHLREIYSKGVDLYLEGEPASPEEIARKFFVNEDTVYMPDFVTDEDGTLREVRYDRVEYR</sequence>
<proteinExistence type="predicted"/>
<accession>A0A6N7W8X7</accession>